<dbReference type="PIRSF" id="PIRSF036409">
    <property type="entry name" value="EutP_PduV"/>
    <property type="match status" value="1"/>
</dbReference>
<protein>
    <submittedName>
        <fullName evidence="2">50S ribosome-binding GTPase</fullName>
    </submittedName>
</protein>
<dbReference type="PANTHER" id="PTHR40453">
    <property type="entry name" value="PROTEIN YOEF"/>
    <property type="match status" value="1"/>
</dbReference>
<gene>
    <name evidence="2" type="ORF">H9895_11590</name>
</gene>
<dbReference type="CDD" id="cd00882">
    <property type="entry name" value="Ras_like_GTPase"/>
    <property type="match status" value="1"/>
</dbReference>
<comment type="similarity">
    <text evidence="1">Belongs to the EutP/PduV family.</text>
</comment>
<accession>A0A9D1PPD1</accession>
<dbReference type="Gene3D" id="3.40.50.300">
    <property type="entry name" value="P-loop containing nucleotide triphosphate hydrolases"/>
    <property type="match status" value="1"/>
</dbReference>
<reference evidence="2" key="1">
    <citation type="journal article" date="2021" name="PeerJ">
        <title>Extensive microbial diversity within the chicken gut microbiome revealed by metagenomics and culture.</title>
        <authorList>
            <person name="Gilroy R."/>
            <person name="Ravi A."/>
            <person name="Getino M."/>
            <person name="Pursley I."/>
            <person name="Horton D.L."/>
            <person name="Alikhan N.F."/>
            <person name="Baker D."/>
            <person name="Gharbi K."/>
            <person name="Hall N."/>
            <person name="Watson M."/>
            <person name="Adriaenssens E.M."/>
            <person name="Foster-Nyarko E."/>
            <person name="Jarju S."/>
            <person name="Secka A."/>
            <person name="Antonio M."/>
            <person name="Oren A."/>
            <person name="Chaudhuri R.R."/>
            <person name="La Ragione R."/>
            <person name="Hildebrand F."/>
            <person name="Pallen M.J."/>
        </authorList>
    </citation>
    <scope>NUCLEOTIDE SEQUENCE</scope>
    <source>
        <strain evidence="2">CHK169-2315</strain>
    </source>
</reference>
<organism evidence="2 3">
    <name type="scientific">Candidatus Pseudogracilibacillus intestinigallinarum</name>
    <dbReference type="NCBI Taxonomy" id="2838742"/>
    <lineage>
        <taxon>Bacteria</taxon>
        <taxon>Bacillati</taxon>
        <taxon>Bacillota</taxon>
        <taxon>Bacilli</taxon>
        <taxon>Bacillales</taxon>
        <taxon>Bacillaceae</taxon>
        <taxon>Pseudogracilibacillus</taxon>
    </lineage>
</organism>
<dbReference type="AlphaFoldDB" id="A0A9D1PPD1"/>
<dbReference type="SUPFAM" id="SSF52540">
    <property type="entry name" value="P-loop containing nucleoside triphosphate hydrolases"/>
    <property type="match status" value="1"/>
</dbReference>
<evidence type="ECO:0000313" key="2">
    <source>
        <dbReference type="EMBL" id="HIV75707.1"/>
    </source>
</evidence>
<dbReference type="InterPro" id="IPR012381">
    <property type="entry name" value="EutP_PduV"/>
</dbReference>
<dbReference type="GO" id="GO:0006576">
    <property type="term" value="P:biogenic amine metabolic process"/>
    <property type="evidence" value="ECO:0007669"/>
    <property type="project" value="InterPro"/>
</dbReference>
<proteinExistence type="inferred from homology"/>
<keyword evidence="1" id="KW-0547">Nucleotide-binding</keyword>
<dbReference type="PANTHER" id="PTHR40453:SF1">
    <property type="entry name" value="PROTEIN YOEF"/>
    <property type="match status" value="1"/>
</dbReference>
<dbReference type="InterPro" id="IPR027417">
    <property type="entry name" value="P-loop_NTPase"/>
</dbReference>
<sequence length="166" mass="18615">MNNKAMIIGAIDAGKTTLINELVGNDAKAAKTQTLQYHQWIVDTPGEYTENPLFYKNIMATSFQMTHVIYVQDATTIKNIFPPGFASGIPKLSIGVVTKADAEDANIERSIEQLKKVMIRGPIVVTSAVHKRGIDYIKPLVNCRTYEEMKQFVEQTDDAYLIYLDK</sequence>
<dbReference type="Proteomes" id="UP000823937">
    <property type="component" value="Unassembled WGS sequence"/>
</dbReference>
<reference evidence="2" key="2">
    <citation type="submission" date="2021-04" db="EMBL/GenBank/DDBJ databases">
        <authorList>
            <person name="Gilroy R."/>
        </authorList>
    </citation>
    <scope>NUCLEOTIDE SEQUENCE</scope>
    <source>
        <strain evidence="2">CHK169-2315</strain>
    </source>
</reference>
<dbReference type="Pfam" id="PF10662">
    <property type="entry name" value="PduV-EutP"/>
    <property type="match status" value="1"/>
</dbReference>
<dbReference type="GO" id="GO:0005524">
    <property type="term" value="F:ATP binding"/>
    <property type="evidence" value="ECO:0007669"/>
    <property type="project" value="UniProtKB-UniRule"/>
</dbReference>
<comment type="caution">
    <text evidence="2">The sequence shown here is derived from an EMBL/GenBank/DDBJ whole genome shotgun (WGS) entry which is preliminary data.</text>
</comment>
<name>A0A9D1PPD1_9BACI</name>
<evidence type="ECO:0000313" key="3">
    <source>
        <dbReference type="Proteomes" id="UP000823937"/>
    </source>
</evidence>
<dbReference type="EMBL" id="DXHX01000167">
    <property type="protein sequence ID" value="HIV75707.1"/>
    <property type="molecule type" value="Genomic_DNA"/>
</dbReference>
<evidence type="ECO:0000256" key="1">
    <source>
        <dbReference type="PIRNR" id="PIRNR036409"/>
    </source>
</evidence>